<dbReference type="Pfam" id="PF21211">
    <property type="entry name" value="FkbH_N"/>
    <property type="match status" value="1"/>
</dbReference>
<name>A0A176S0E4_9GAMM</name>
<feature type="domain" description="BF1531-like N-terminal" evidence="1">
    <location>
        <begin position="59"/>
        <end position="100"/>
    </location>
</feature>
<keyword evidence="3" id="KW-1185">Reference proteome</keyword>
<dbReference type="Proteomes" id="UP000076962">
    <property type="component" value="Unassembled WGS sequence"/>
</dbReference>
<organism evidence="2 3">
    <name type="scientific">Candidatus Thiomargarita nelsonii</name>
    <dbReference type="NCBI Taxonomy" id="1003181"/>
    <lineage>
        <taxon>Bacteria</taxon>
        <taxon>Pseudomonadati</taxon>
        <taxon>Pseudomonadota</taxon>
        <taxon>Gammaproteobacteria</taxon>
        <taxon>Thiotrichales</taxon>
        <taxon>Thiotrichaceae</taxon>
        <taxon>Thiomargarita</taxon>
    </lineage>
</organism>
<accession>A0A176S0E4</accession>
<gene>
    <name evidence="2" type="ORF">THIOM_002816</name>
</gene>
<dbReference type="GO" id="GO:0016788">
    <property type="term" value="F:hydrolase activity, acting on ester bonds"/>
    <property type="evidence" value="ECO:0007669"/>
    <property type="project" value="UniProtKB-ARBA"/>
</dbReference>
<comment type="caution">
    <text evidence="2">The sequence shown here is derived from an EMBL/GenBank/DDBJ whole genome shotgun (WGS) entry which is preliminary data.</text>
</comment>
<dbReference type="InterPro" id="IPR049369">
    <property type="entry name" value="BF1531-like_N"/>
</dbReference>
<proteinExistence type="predicted"/>
<feature type="non-terminal residue" evidence="2">
    <location>
        <position position="237"/>
    </location>
</feature>
<dbReference type="EMBL" id="LUTY01001649">
    <property type="protein sequence ID" value="OAD21416.1"/>
    <property type="molecule type" value="Genomic_DNA"/>
</dbReference>
<dbReference type="InterPro" id="IPR036514">
    <property type="entry name" value="SGNH_hydro_sf"/>
</dbReference>
<evidence type="ECO:0000313" key="2">
    <source>
        <dbReference type="EMBL" id="OAD21416.1"/>
    </source>
</evidence>
<evidence type="ECO:0000259" key="1">
    <source>
        <dbReference type="Pfam" id="PF21211"/>
    </source>
</evidence>
<reference evidence="2 3" key="1">
    <citation type="submission" date="2016-05" db="EMBL/GenBank/DDBJ databases">
        <title>Single-cell genome of chain-forming Candidatus Thiomargarita nelsonii and comparison to other large sulfur-oxidizing bacteria.</title>
        <authorList>
            <person name="Winkel M."/>
            <person name="Salman V."/>
            <person name="Woyke T."/>
            <person name="Schulz-Vogt H."/>
            <person name="Richter M."/>
            <person name="Flood B."/>
            <person name="Bailey J."/>
            <person name="Amann R."/>
            <person name="Mussmann M."/>
        </authorList>
    </citation>
    <scope>NUCLEOTIDE SEQUENCE [LARGE SCALE GENOMIC DNA]</scope>
    <source>
        <strain evidence="2 3">THI036</strain>
    </source>
</reference>
<dbReference type="Gene3D" id="3.40.50.1110">
    <property type="entry name" value="SGNH hydrolase"/>
    <property type="match status" value="1"/>
</dbReference>
<evidence type="ECO:0000313" key="3">
    <source>
        <dbReference type="Proteomes" id="UP000076962"/>
    </source>
</evidence>
<protein>
    <submittedName>
        <fullName evidence="2">Polyketide synthase</fullName>
    </submittedName>
</protein>
<dbReference type="AlphaFoldDB" id="A0A176S0E4"/>
<sequence>MSMNDGNKIDKAEAGSCIQRRLKWKRLNGDSNRDIDTRIAVLSTFTAYPLEPYLGFALHDKGFNAEILNGPYNQIMQQCLDDQSETAQYRPDILVIWPRFEDIWYGSALPFDDDFAQYSQMSEEIVTVSLVAAHRWGCQLIFVLPVIPETRLLGAGDAGGIRCVFSTASRLRELMRQRLASKRKVFIVDSEEAVRYLGVAGSYNYRLQGLARIPYREELFNFVGERCARLVDMARDH</sequence>